<dbReference type="SUPFAM" id="SSF52058">
    <property type="entry name" value="L domain-like"/>
    <property type="match status" value="1"/>
</dbReference>
<evidence type="ECO:0000256" key="4">
    <source>
        <dbReference type="ARBA" id="ARBA00022737"/>
    </source>
</evidence>
<evidence type="ECO:0000256" key="3">
    <source>
        <dbReference type="ARBA" id="ARBA00022614"/>
    </source>
</evidence>
<dbReference type="PROSITE" id="PS51450">
    <property type="entry name" value="LRR"/>
    <property type="match status" value="2"/>
</dbReference>
<evidence type="ECO:0000313" key="7">
    <source>
        <dbReference type="Proteomes" id="UP000281549"/>
    </source>
</evidence>
<dbReference type="InterPro" id="IPR001611">
    <property type="entry name" value="Leu-rich_rpt"/>
</dbReference>
<organism evidence="6 7">
    <name type="scientific">Rozella allomycis (strain CSF55)</name>
    <dbReference type="NCBI Taxonomy" id="988480"/>
    <lineage>
        <taxon>Eukaryota</taxon>
        <taxon>Fungi</taxon>
        <taxon>Fungi incertae sedis</taxon>
        <taxon>Cryptomycota</taxon>
        <taxon>Cryptomycota incertae sedis</taxon>
        <taxon>Rozella</taxon>
    </lineage>
</organism>
<keyword evidence="2" id="KW-0963">Cytoplasm</keyword>
<dbReference type="Proteomes" id="UP000281549">
    <property type="component" value="Unassembled WGS sequence"/>
</dbReference>
<protein>
    <submittedName>
        <fullName evidence="6">Outer arm dynein light chain 1</fullName>
    </submittedName>
</protein>
<evidence type="ECO:0000256" key="2">
    <source>
        <dbReference type="ARBA" id="ARBA00022490"/>
    </source>
</evidence>
<comment type="subcellular location">
    <subcellularLocation>
        <location evidence="1">Cytoplasm</location>
    </subcellularLocation>
</comment>
<keyword evidence="3" id="KW-0433">Leucine-rich repeat</keyword>
<sequence>MLDNNRLYGRKSAADKPEDVYFANLTDLNLDGFCDDNLEEFCNLVEIDAGENNGLHIEGFGALRVLKTLKAPCNCISSFEYTYDSFMVLEDLDLSFNILNDPNSFVELGKLPRLQRLNLSYNEISKIPAINDMSLNVSKNKISRIDFEPDLFPDLEKLDISKNKLNTYEDIEGLSKLTHIAQVNIAGNELTFALENGHHREIKFITKLEPKRDKAEKFTVIKGPKRIGLKIPWNRFKVQQPLLTQPPKLDLYPYPVEETLAPPAEESPKEMVNGSLNQSRSKDDFFLTQVTLDPDRKKSLDTGLKSIQENVLRMNKSISSDNSEDEDIDLPPLPLAQAYRLLRQAVDRPVTTDWNGLTLTEKRDFDRLRTNMMNHYGIEKEVQQKMNAEKNEFGMMNMLMKEVNTVIKNDYLKVHVPASHQMLEEIRYEYEKLQSIYLPENIVKSKTDKSNDSDVTDHSKKPFLKSKEKYKEEVNLQ</sequence>
<dbReference type="InterPro" id="IPR032675">
    <property type="entry name" value="LRR_dom_sf"/>
</dbReference>
<dbReference type="AlphaFoldDB" id="A0A4P9YR74"/>
<keyword evidence="4" id="KW-0677">Repeat</keyword>
<dbReference type="PANTHER" id="PTHR22710">
    <property type="entry name" value="X-RAY RADIATION RESISTANCE ASSOCIATED PROTEIN 1 XRRA1"/>
    <property type="match status" value="1"/>
</dbReference>
<evidence type="ECO:0000256" key="1">
    <source>
        <dbReference type="ARBA" id="ARBA00004496"/>
    </source>
</evidence>
<reference evidence="7" key="1">
    <citation type="journal article" date="2018" name="Nat. Microbiol.">
        <title>Leveraging single-cell genomics to expand the fungal tree of life.</title>
        <authorList>
            <person name="Ahrendt S.R."/>
            <person name="Quandt C.A."/>
            <person name="Ciobanu D."/>
            <person name="Clum A."/>
            <person name="Salamov A."/>
            <person name="Andreopoulos B."/>
            <person name="Cheng J.F."/>
            <person name="Woyke T."/>
            <person name="Pelin A."/>
            <person name="Henrissat B."/>
            <person name="Reynolds N.K."/>
            <person name="Benny G.L."/>
            <person name="Smith M.E."/>
            <person name="James T.Y."/>
            <person name="Grigoriev I.V."/>
        </authorList>
    </citation>
    <scope>NUCLEOTIDE SEQUENCE [LARGE SCALE GENOMIC DNA]</scope>
    <source>
        <strain evidence="7">CSF55</strain>
    </source>
</reference>
<dbReference type="GO" id="GO:0005737">
    <property type="term" value="C:cytoplasm"/>
    <property type="evidence" value="ECO:0007669"/>
    <property type="project" value="UniProtKB-SubCell"/>
</dbReference>
<dbReference type="EMBL" id="ML004908">
    <property type="protein sequence ID" value="RKP22128.1"/>
    <property type="molecule type" value="Genomic_DNA"/>
</dbReference>
<proteinExistence type="predicted"/>
<evidence type="ECO:0000256" key="5">
    <source>
        <dbReference type="SAM" id="MobiDB-lite"/>
    </source>
</evidence>
<dbReference type="GO" id="GO:0005634">
    <property type="term" value="C:nucleus"/>
    <property type="evidence" value="ECO:0007669"/>
    <property type="project" value="TreeGrafter"/>
</dbReference>
<dbReference type="Gene3D" id="3.80.10.10">
    <property type="entry name" value="Ribonuclease Inhibitor"/>
    <property type="match status" value="2"/>
</dbReference>
<evidence type="ECO:0000313" key="6">
    <source>
        <dbReference type="EMBL" id="RKP22128.1"/>
    </source>
</evidence>
<feature type="region of interest" description="Disordered" evidence="5">
    <location>
        <begin position="444"/>
        <end position="477"/>
    </location>
</feature>
<gene>
    <name evidence="6" type="ORF">ROZALSC1DRAFT_26466</name>
</gene>
<name>A0A4P9YR74_ROZAC</name>
<accession>A0A4P9YR74</accession>
<dbReference type="PANTHER" id="PTHR22710:SF2">
    <property type="entry name" value="X-RAY RADIATION RESISTANCE-ASSOCIATED PROTEIN 1"/>
    <property type="match status" value="1"/>
</dbReference>